<evidence type="ECO:0000256" key="5">
    <source>
        <dbReference type="SAM" id="Phobius"/>
    </source>
</evidence>
<dbReference type="GO" id="GO:0012505">
    <property type="term" value="C:endomembrane system"/>
    <property type="evidence" value="ECO:0007669"/>
    <property type="project" value="UniProtKB-SubCell"/>
</dbReference>
<dbReference type="EMBL" id="PFAS01000006">
    <property type="protein sequence ID" value="PIT94153.1"/>
    <property type="molecule type" value="Genomic_DNA"/>
</dbReference>
<feature type="transmembrane region" description="Helical" evidence="5">
    <location>
        <begin position="227"/>
        <end position="245"/>
    </location>
</feature>
<sequence>MDAQIKQLILNFQRNEITEWHVYNYLSRLVKGDNQDVLHQISADEKKHYNMLKQLTAEDIQPNRWLIIKYTALARIFGLTFAVKLMEKGEKFAQSAYAKVENERPEIMSVLKVDEQRHEQKLIAMIQEAKLDYMGSMVLGLNDALVELTGALAGLSFALQNTKLVALAGLVTGIAASFSMAASEYLAKKHEGDGQPFTSALYTGTAYIFTVLFLIFPYLILTHYVTALIWTLVNAVIIIFIFTYFNAVTKDLKFRMLFWEMLSISFGVAAFSFGVGLVLRAWFGIKA</sequence>
<keyword evidence="2 5" id="KW-0812">Transmembrane</keyword>
<dbReference type="Proteomes" id="UP000229335">
    <property type="component" value="Unassembled WGS sequence"/>
</dbReference>
<protein>
    <submittedName>
        <fullName evidence="6">Rubrerythrin family protein</fullName>
    </submittedName>
</protein>
<proteinExistence type="predicted"/>
<evidence type="ECO:0000313" key="7">
    <source>
        <dbReference type="Proteomes" id="UP000229335"/>
    </source>
</evidence>
<accession>A0A2M6WMZ2</accession>
<dbReference type="InterPro" id="IPR039376">
    <property type="entry name" value="Ferritin_CCC1_N"/>
</dbReference>
<name>A0A2M6WMZ2_9BACT</name>
<evidence type="ECO:0000256" key="3">
    <source>
        <dbReference type="ARBA" id="ARBA00022989"/>
    </source>
</evidence>
<gene>
    <name evidence="6" type="ORF">COU00_00550</name>
</gene>
<keyword evidence="3 5" id="KW-1133">Transmembrane helix</keyword>
<dbReference type="CDD" id="cd02431">
    <property type="entry name" value="Ferritin_CCC1_C"/>
    <property type="match status" value="1"/>
</dbReference>
<comment type="subcellular location">
    <subcellularLocation>
        <location evidence="1">Endomembrane system</location>
        <topology evidence="1">Multi-pass membrane protein</topology>
    </subcellularLocation>
</comment>
<organism evidence="6 7">
    <name type="scientific">Candidatus Falkowbacteria bacterium CG10_big_fil_rev_8_21_14_0_10_43_11</name>
    <dbReference type="NCBI Taxonomy" id="1974568"/>
    <lineage>
        <taxon>Bacteria</taxon>
        <taxon>Candidatus Falkowiibacteriota</taxon>
    </lineage>
</organism>
<evidence type="ECO:0000256" key="4">
    <source>
        <dbReference type="ARBA" id="ARBA00023136"/>
    </source>
</evidence>
<dbReference type="GO" id="GO:0005384">
    <property type="term" value="F:manganese ion transmembrane transporter activity"/>
    <property type="evidence" value="ECO:0007669"/>
    <property type="project" value="InterPro"/>
</dbReference>
<dbReference type="GO" id="GO:0030026">
    <property type="term" value="P:intracellular manganese ion homeostasis"/>
    <property type="evidence" value="ECO:0007669"/>
    <property type="project" value="InterPro"/>
</dbReference>
<reference evidence="7" key="1">
    <citation type="submission" date="2017-09" db="EMBL/GenBank/DDBJ databases">
        <title>Depth-based differentiation of microbial function through sediment-hosted aquifers and enrichment of novel symbionts in the deep terrestrial subsurface.</title>
        <authorList>
            <person name="Probst A.J."/>
            <person name="Ladd B."/>
            <person name="Jarett J.K."/>
            <person name="Geller-Mcgrath D.E."/>
            <person name="Sieber C.M.K."/>
            <person name="Emerson J.B."/>
            <person name="Anantharaman K."/>
            <person name="Thomas B.C."/>
            <person name="Malmstrom R."/>
            <person name="Stieglmeier M."/>
            <person name="Klingl A."/>
            <person name="Woyke T."/>
            <person name="Ryan C.M."/>
            <person name="Banfield J.F."/>
        </authorList>
    </citation>
    <scope>NUCLEOTIDE SEQUENCE [LARGE SCALE GENOMIC DNA]</scope>
</reference>
<dbReference type="SUPFAM" id="SSF47240">
    <property type="entry name" value="Ferritin-like"/>
    <property type="match status" value="1"/>
</dbReference>
<dbReference type="Pfam" id="PF01988">
    <property type="entry name" value="VIT1"/>
    <property type="match status" value="1"/>
</dbReference>
<dbReference type="AlphaFoldDB" id="A0A2M6WMZ2"/>
<feature type="transmembrane region" description="Helical" evidence="5">
    <location>
        <begin position="165"/>
        <end position="187"/>
    </location>
</feature>
<dbReference type="CDD" id="cd01044">
    <property type="entry name" value="Ferritin_CCC1_N"/>
    <property type="match status" value="1"/>
</dbReference>
<keyword evidence="4 5" id="KW-0472">Membrane</keyword>
<feature type="transmembrane region" description="Helical" evidence="5">
    <location>
        <begin position="257"/>
        <end position="283"/>
    </location>
</feature>
<evidence type="ECO:0000256" key="2">
    <source>
        <dbReference type="ARBA" id="ARBA00022692"/>
    </source>
</evidence>
<dbReference type="InterPro" id="IPR009078">
    <property type="entry name" value="Ferritin-like_SF"/>
</dbReference>
<evidence type="ECO:0000313" key="6">
    <source>
        <dbReference type="EMBL" id="PIT94153.1"/>
    </source>
</evidence>
<evidence type="ECO:0000256" key="1">
    <source>
        <dbReference type="ARBA" id="ARBA00004127"/>
    </source>
</evidence>
<feature type="transmembrane region" description="Helical" evidence="5">
    <location>
        <begin position="199"/>
        <end position="221"/>
    </location>
</feature>
<comment type="caution">
    <text evidence="6">The sequence shown here is derived from an EMBL/GenBank/DDBJ whole genome shotgun (WGS) entry which is preliminary data.</text>
</comment>
<dbReference type="InterPro" id="IPR008217">
    <property type="entry name" value="Ccc1_fam"/>
</dbReference>